<dbReference type="InterPro" id="IPR049139">
    <property type="entry name" value="TERT_C"/>
</dbReference>
<feature type="compositionally biased region" description="Basic and acidic residues" evidence="14">
    <location>
        <begin position="309"/>
        <end position="320"/>
    </location>
</feature>
<evidence type="ECO:0000256" key="8">
    <source>
        <dbReference type="ARBA" id="ARBA00022842"/>
    </source>
</evidence>
<dbReference type="InterPro" id="IPR021891">
    <property type="entry name" value="Telomerase_RBD"/>
</dbReference>
<sequence length="1134" mass="129725">MAQVDAAEEPQQPNPEVLKKLDISKEKKDAGDQAFKGGDLKSALRSYHEALALNEGNYKALFRKAKALGEMGHFEKAEKILEDLLKKNDADAPAINAELARLRAMDKEREKIHNQKFKVDTLHECLHGFLVFEDGSSLVESNDPPNFTALLRNSYVALNAPVAGNRKIIVKPPMVHLSEIIDKAQERLIHKGKGRSANVVAAGYRPVRQNEGIGRIGTRAPLVNYFLNTIVTALQAAEWRILFERIGEDAMFYLLTETTVFIPLPNDCLCQVTGEPIIHLKPPPYVLSLHAPQNVPLLEQNKKKGLKRKPVDSQLEERPRKRLKADSIVRSVSTASATKAVATTAVNVISESLHTSIIVFDHGSTDILNVIYPSYHSHRNISAESRGDPGPHVPVQHVRHLARYVFPRQYGLSHPFVENERAAFQSHKSADYLDREDEIKIRTEDKSTLDNSIILEMMSEQSIQLRSQPSLRGVNMSTDSVGHPITPHGASQARKHFKYKPRFAEFACSFAESRPEIYRYVMLATDAIIPRVIWGCRKNRRLINEHVKSFITSRRYETTTLHNILQGFSVTECDWLAPSNAQPRVSHTDAIKRRELLEEFLFWYFDSFLIPLLKRIEQREAEEILRQRKLGFSFVRLLPKETGSINQILQAAFQILTYEKVISVDLHGMSGTESIYVKQENQPKLLGASVFGSNEVYTKLRAFKTRLLEQSGDGKLPKLYFVKVDVQACFDTIEQSKLLEILKDAISEDGYVIQRYGQVNCVSSRVRRKYAKKAQPEEHAEDDHPHFLDSAAKLAAALRHTIFVDQVVYPFAQRQDIMALLEEHITENIVKIGDCYYRQMVGIPQGSVLSALLCSFFYGDLEKRHLKFTDDVQSLLLRLIDDYLFITTDLQRARRFLGMMVQGHPEYGCFISREKTLTNFDYDPDMNVTEPQQKSFPWCGYMINMTDLSVSADYTRYHETYLQDSLTVERGRRPGVTFVHKMMQLTKAKAHILFTDVGLNSRHTIYLNVYQNFLLSAMKMHHYLRQWGLNVKKNHVFLRSTIQQMIRYTFATMRNKSSNKVAKRSGGRCDVHQDQVIWLGTHAFYTVLSRKPKTHCQLIKWLKLELSRPRNRRLRKSFRGIAKDGLATLSALAF</sequence>
<comment type="similarity">
    <text evidence="1 13">Belongs to the reverse transcriptase family. Telomerase subfamily.</text>
</comment>
<dbReference type="Pfam" id="PF21399">
    <property type="entry name" value="TERT_C"/>
    <property type="match status" value="1"/>
</dbReference>
<keyword evidence="6 13" id="KW-0548">Nucleotidyltransferase</keyword>
<keyword evidence="5 13" id="KW-0808">Transferase</keyword>
<keyword evidence="9 13" id="KW-0779">Telomere</keyword>
<evidence type="ECO:0000256" key="13">
    <source>
        <dbReference type="RuleBase" id="RU365061"/>
    </source>
</evidence>
<keyword evidence="4 13" id="KW-0158">Chromosome</keyword>
<organism evidence="16 17">
    <name type="scientific">Rhodofomes roseus</name>
    <dbReference type="NCBI Taxonomy" id="34475"/>
    <lineage>
        <taxon>Eukaryota</taxon>
        <taxon>Fungi</taxon>
        <taxon>Dikarya</taxon>
        <taxon>Basidiomycota</taxon>
        <taxon>Agaricomycotina</taxon>
        <taxon>Agaricomycetes</taxon>
        <taxon>Polyporales</taxon>
        <taxon>Rhodofomes</taxon>
    </lineage>
</organism>
<feature type="domain" description="Reverse transcriptase" evidence="15">
    <location>
        <begin position="619"/>
        <end position="943"/>
    </location>
</feature>
<evidence type="ECO:0000256" key="12">
    <source>
        <dbReference type="ARBA" id="ARBA00048173"/>
    </source>
</evidence>
<dbReference type="GO" id="GO:0070034">
    <property type="term" value="F:telomerase RNA binding"/>
    <property type="evidence" value="ECO:0007669"/>
    <property type="project" value="TreeGrafter"/>
</dbReference>
<dbReference type="Gene3D" id="3.30.70.2630">
    <property type="match status" value="1"/>
</dbReference>
<proteinExistence type="inferred from homology"/>
<keyword evidence="7 13" id="KW-0479">Metal-binding</keyword>
<dbReference type="SMART" id="SM00028">
    <property type="entry name" value="TPR"/>
    <property type="match status" value="2"/>
</dbReference>
<dbReference type="Pfam" id="PF14559">
    <property type="entry name" value="TPR_19"/>
    <property type="match status" value="1"/>
</dbReference>
<comment type="caution">
    <text evidence="16">The sequence shown here is derived from an EMBL/GenBank/DDBJ whole genome shotgun (WGS) entry which is preliminary data.</text>
</comment>
<dbReference type="PANTHER" id="PTHR12066">
    <property type="entry name" value="TELOMERASE REVERSE TRANSCRIPTASE"/>
    <property type="match status" value="1"/>
</dbReference>
<comment type="function">
    <text evidence="13">Telomerase is a ribonucleoprotein enzyme essential for the replication of chromosome termini in most eukaryotes. It elongates telomeres. It is a reverse transcriptase that adds simple sequence repeats to chromosome ends by copying a template sequence within the RNA component of the enzyme.</text>
</comment>
<evidence type="ECO:0000313" key="16">
    <source>
        <dbReference type="EMBL" id="TFY61469.1"/>
    </source>
</evidence>
<dbReference type="InterPro" id="IPR003545">
    <property type="entry name" value="Telomerase_RT"/>
</dbReference>
<evidence type="ECO:0000313" key="17">
    <source>
        <dbReference type="Proteomes" id="UP000298390"/>
    </source>
</evidence>
<dbReference type="GO" id="GO:0042162">
    <property type="term" value="F:telomeric DNA binding"/>
    <property type="evidence" value="ECO:0007669"/>
    <property type="project" value="TreeGrafter"/>
</dbReference>
<dbReference type="AlphaFoldDB" id="A0A4Y9YKK0"/>
<dbReference type="InterPro" id="IPR000477">
    <property type="entry name" value="RT_dom"/>
</dbReference>
<dbReference type="GO" id="GO:0003720">
    <property type="term" value="F:telomerase activity"/>
    <property type="evidence" value="ECO:0007669"/>
    <property type="project" value="InterPro"/>
</dbReference>
<dbReference type="Gene3D" id="1.25.40.10">
    <property type="entry name" value="Tetratricopeptide repeat domain"/>
    <property type="match status" value="1"/>
</dbReference>
<dbReference type="InterPro" id="IPR049915">
    <property type="entry name" value="TERT_TEN"/>
</dbReference>
<dbReference type="Proteomes" id="UP000298390">
    <property type="component" value="Unassembled WGS sequence"/>
</dbReference>
<dbReference type="GO" id="GO:0000333">
    <property type="term" value="C:telomerase catalytic core complex"/>
    <property type="evidence" value="ECO:0007669"/>
    <property type="project" value="TreeGrafter"/>
</dbReference>
<evidence type="ECO:0000256" key="14">
    <source>
        <dbReference type="SAM" id="MobiDB-lite"/>
    </source>
</evidence>
<protein>
    <recommendedName>
        <fullName evidence="3 13">Telomerase reverse transcriptase</fullName>
        <ecNumber evidence="2 13">2.7.7.49</ecNumber>
    </recommendedName>
    <alternativeName>
        <fullName evidence="13">Telomerase catalytic subunit</fullName>
    </alternativeName>
</protein>
<evidence type="ECO:0000256" key="4">
    <source>
        <dbReference type="ARBA" id="ARBA00022454"/>
    </source>
</evidence>
<dbReference type="PRINTS" id="PR01365">
    <property type="entry name" value="TELOMERASERT"/>
</dbReference>
<dbReference type="EC" id="2.7.7.49" evidence="2 13"/>
<evidence type="ECO:0000256" key="1">
    <source>
        <dbReference type="ARBA" id="ARBA00008001"/>
    </source>
</evidence>
<gene>
    <name evidence="16" type="ORF">EVJ58_g4485</name>
</gene>
<dbReference type="InterPro" id="IPR019734">
    <property type="entry name" value="TPR_rpt"/>
</dbReference>
<keyword evidence="10 13" id="KW-0695">RNA-directed DNA polymerase</keyword>
<evidence type="ECO:0000256" key="6">
    <source>
        <dbReference type="ARBA" id="ARBA00022695"/>
    </source>
</evidence>
<evidence type="ECO:0000256" key="9">
    <source>
        <dbReference type="ARBA" id="ARBA00022895"/>
    </source>
</evidence>
<dbReference type="GO" id="GO:0007004">
    <property type="term" value="P:telomere maintenance via telomerase"/>
    <property type="evidence" value="ECO:0007669"/>
    <property type="project" value="TreeGrafter"/>
</dbReference>
<comment type="catalytic activity">
    <reaction evidence="12 13">
        <text>DNA(n) + a 2'-deoxyribonucleoside 5'-triphosphate = DNA(n+1) + diphosphate</text>
        <dbReference type="Rhea" id="RHEA:22508"/>
        <dbReference type="Rhea" id="RHEA-COMP:17339"/>
        <dbReference type="Rhea" id="RHEA-COMP:17340"/>
        <dbReference type="ChEBI" id="CHEBI:33019"/>
        <dbReference type="ChEBI" id="CHEBI:61560"/>
        <dbReference type="ChEBI" id="CHEBI:173112"/>
        <dbReference type="EC" id="2.7.7.49"/>
    </reaction>
</comment>
<evidence type="ECO:0000259" key="15">
    <source>
        <dbReference type="PROSITE" id="PS50878"/>
    </source>
</evidence>
<dbReference type="STRING" id="34475.A0A4Y9YKK0"/>
<evidence type="ECO:0000256" key="7">
    <source>
        <dbReference type="ARBA" id="ARBA00022723"/>
    </source>
</evidence>
<dbReference type="InterPro" id="IPR011990">
    <property type="entry name" value="TPR-like_helical_dom_sf"/>
</dbReference>
<dbReference type="GO" id="GO:0000781">
    <property type="term" value="C:chromosome, telomeric region"/>
    <property type="evidence" value="ECO:0007669"/>
    <property type="project" value="UniProtKB-SubCell"/>
</dbReference>
<dbReference type="EMBL" id="SEKV01000206">
    <property type="protein sequence ID" value="TFY61469.1"/>
    <property type="molecule type" value="Genomic_DNA"/>
</dbReference>
<dbReference type="SUPFAM" id="SSF48452">
    <property type="entry name" value="TPR-like"/>
    <property type="match status" value="1"/>
</dbReference>
<reference evidence="16 17" key="1">
    <citation type="submission" date="2019-01" db="EMBL/GenBank/DDBJ databases">
        <title>Genome sequencing of the rare red list fungi Fomitopsis rosea.</title>
        <authorList>
            <person name="Buettner E."/>
            <person name="Kellner H."/>
        </authorList>
    </citation>
    <scope>NUCLEOTIDE SEQUENCE [LARGE SCALE GENOMIC DNA]</scope>
    <source>
        <strain evidence="16 17">DSM 105464</strain>
    </source>
</reference>
<dbReference type="Pfam" id="PF12009">
    <property type="entry name" value="Telomerase_RBD"/>
    <property type="match status" value="1"/>
</dbReference>
<dbReference type="PANTHER" id="PTHR12066:SF0">
    <property type="entry name" value="TELOMERASE REVERSE TRANSCRIPTASE"/>
    <property type="match status" value="1"/>
</dbReference>
<comment type="subcellular location">
    <subcellularLocation>
        <location evidence="13">Nucleus</location>
    </subcellularLocation>
    <subcellularLocation>
        <location evidence="13">Chromosome</location>
        <location evidence="13">Telomere</location>
    </subcellularLocation>
</comment>
<dbReference type="GO" id="GO:0046872">
    <property type="term" value="F:metal ion binding"/>
    <property type="evidence" value="ECO:0007669"/>
    <property type="project" value="UniProtKB-KW"/>
</dbReference>
<feature type="region of interest" description="Disordered" evidence="14">
    <location>
        <begin position="300"/>
        <end position="320"/>
    </location>
</feature>
<evidence type="ECO:0000256" key="3">
    <source>
        <dbReference type="ARBA" id="ARBA00016182"/>
    </source>
</evidence>
<dbReference type="PROSITE" id="PS50878">
    <property type="entry name" value="RT_POL"/>
    <property type="match status" value="1"/>
</dbReference>
<keyword evidence="11 13" id="KW-0539">Nucleus</keyword>
<dbReference type="SMART" id="SM00975">
    <property type="entry name" value="Telomerase_RBD"/>
    <property type="match status" value="1"/>
</dbReference>
<accession>A0A4Y9YKK0</accession>
<evidence type="ECO:0000256" key="5">
    <source>
        <dbReference type="ARBA" id="ARBA00022679"/>
    </source>
</evidence>
<feature type="region of interest" description="Disordered" evidence="14">
    <location>
        <begin position="1"/>
        <end position="23"/>
    </location>
</feature>
<dbReference type="CDD" id="cd01648">
    <property type="entry name" value="TERT"/>
    <property type="match status" value="1"/>
</dbReference>
<evidence type="ECO:0000256" key="11">
    <source>
        <dbReference type="ARBA" id="ARBA00023242"/>
    </source>
</evidence>
<evidence type="ECO:0000256" key="10">
    <source>
        <dbReference type="ARBA" id="ARBA00022918"/>
    </source>
</evidence>
<keyword evidence="8 13" id="KW-0460">Magnesium</keyword>
<dbReference type="Pfam" id="PF11474">
    <property type="entry name" value="TEN_TERT"/>
    <property type="match status" value="1"/>
</dbReference>
<name>A0A4Y9YKK0_9APHY</name>
<dbReference type="Gene3D" id="1.10.357.90">
    <property type="match status" value="1"/>
</dbReference>
<evidence type="ECO:0000256" key="2">
    <source>
        <dbReference type="ARBA" id="ARBA00012493"/>
    </source>
</evidence>
<dbReference type="Gene3D" id="1.10.132.70">
    <property type="match status" value="1"/>
</dbReference>